<feature type="transmembrane region" description="Helical" evidence="7">
    <location>
        <begin position="114"/>
        <end position="133"/>
    </location>
</feature>
<evidence type="ECO:0000313" key="9">
    <source>
        <dbReference type="EMBL" id="TLP64042.1"/>
    </source>
</evidence>
<dbReference type="InterPro" id="IPR032818">
    <property type="entry name" value="DedA-like"/>
</dbReference>
<evidence type="ECO:0000256" key="2">
    <source>
        <dbReference type="ARBA" id="ARBA00010792"/>
    </source>
</evidence>
<evidence type="ECO:0000256" key="7">
    <source>
        <dbReference type="RuleBase" id="RU367016"/>
    </source>
</evidence>
<dbReference type="Proteomes" id="UP000309033">
    <property type="component" value="Unassembled WGS sequence"/>
</dbReference>
<keyword evidence="3 7" id="KW-1003">Cell membrane</keyword>
<comment type="similarity">
    <text evidence="2 7">Belongs to the DedA family.</text>
</comment>
<evidence type="ECO:0000256" key="3">
    <source>
        <dbReference type="ARBA" id="ARBA00022475"/>
    </source>
</evidence>
<comment type="subcellular location">
    <subcellularLocation>
        <location evidence="1 7">Cell membrane</location>
        <topology evidence="1 7">Multi-pass membrane protein</topology>
    </subcellularLocation>
</comment>
<dbReference type="PANTHER" id="PTHR30353">
    <property type="entry name" value="INNER MEMBRANE PROTEIN DEDA-RELATED"/>
    <property type="match status" value="1"/>
</dbReference>
<feature type="transmembrane region" description="Helical" evidence="7">
    <location>
        <begin position="31"/>
        <end position="49"/>
    </location>
</feature>
<evidence type="ECO:0000256" key="1">
    <source>
        <dbReference type="ARBA" id="ARBA00004651"/>
    </source>
</evidence>
<dbReference type="GO" id="GO:0005886">
    <property type="term" value="C:plasma membrane"/>
    <property type="evidence" value="ECO:0007669"/>
    <property type="project" value="UniProtKB-SubCell"/>
</dbReference>
<dbReference type="Pfam" id="PF09335">
    <property type="entry name" value="VTT_dom"/>
    <property type="match status" value="1"/>
</dbReference>
<feature type="transmembrane region" description="Helical" evidence="7">
    <location>
        <begin position="140"/>
        <end position="166"/>
    </location>
</feature>
<name>A0A5R8ZE81_9ACTN</name>
<feature type="transmembrane region" description="Helical" evidence="7">
    <location>
        <begin position="7"/>
        <end position="25"/>
    </location>
</feature>
<comment type="caution">
    <text evidence="9">The sequence shown here is derived from an EMBL/GenBank/DDBJ whole genome shotgun (WGS) entry which is preliminary data.</text>
</comment>
<keyword evidence="10" id="KW-1185">Reference proteome</keyword>
<keyword evidence="6 7" id="KW-0472">Membrane</keyword>
<gene>
    <name evidence="9" type="ORF">FED44_07485</name>
</gene>
<evidence type="ECO:0000259" key="8">
    <source>
        <dbReference type="Pfam" id="PF09335"/>
    </source>
</evidence>
<dbReference type="OrthoDB" id="9813426at2"/>
<keyword evidence="5 7" id="KW-1133">Transmembrane helix</keyword>
<evidence type="ECO:0000313" key="10">
    <source>
        <dbReference type="Proteomes" id="UP000309033"/>
    </source>
</evidence>
<dbReference type="PANTHER" id="PTHR30353:SF0">
    <property type="entry name" value="TRANSMEMBRANE PROTEIN"/>
    <property type="match status" value="1"/>
</dbReference>
<reference evidence="9" key="1">
    <citation type="submission" date="2019-05" db="EMBL/GenBank/DDBJ databases">
        <title>Isolation, diversity and antifungal activity of Actinobacteria from wheat.</title>
        <authorList>
            <person name="Yu B."/>
        </authorList>
    </citation>
    <scope>NUCLEOTIDE SEQUENCE [LARGE SCALE GENOMIC DNA]</scope>
    <source>
        <strain evidence="9">NEAU-HEGS1-5</strain>
    </source>
</reference>
<keyword evidence="4 7" id="KW-0812">Transmembrane</keyword>
<accession>A0A5R8ZE81</accession>
<dbReference type="InterPro" id="IPR032816">
    <property type="entry name" value="VTT_dom"/>
</dbReference>
<evidence type="ECO:0000256" key="6">
    <source>
        <dbReference type="ARBA" id="ARBA00023136"/>
    </source>
</evidence>
<sequence length="207" mass="21982">MDAIINWLSGLSGIAVYGVVAALVFAEDALFVGFVIPGETAVVLGGVLAGQGRLSVYWLALVAVLAAVAGDSVGYAIGRRIGPGVLGARPLRRRRERVERAREMVRRWGPQAVLLGRFVAFLRALIPTLAGVSRMEYRRFLLFNVVGGVLWGVGYTLLGYFAGAAYRRVESAVGGVAAAVVAGAVVIALVVWRVRAHRKGAGRSPLR</sequence>
<evidence type="ECO:0000256" key="4">
    <source>
        <dbReference type="ARBA" id="ARBA00022692"/>
    </source>
</evidence>
<feature type="transmembrane region" description="Helical" evidence="7">
    <location>
        <begin position="56"/>
        <end position="77"/>
    </location>
</feature>
<proteinExistence type="inferred from homology"/>
<evidence type="ECO:0000256" key="5">
    <source>
        <dbReference type="ARBA" id="ARBA00022989"/>
    </source>
</evidence>
<dbReference type="EMBL" id="VANP01000002">
    <property type="protein sequence ID" value="TLP64042.1"/>
    <property type="molecule type" value="Genomic_DNA"/>
</dbReference>
<protein>
    <submittedName>
        <fullName evidence="9">DedA family protein</fullName>
    </submittedName>
</protein>
<organism evidence="9 10">
    <name type="scientific">Microbispora triticiradicis</name>
    <dbReference type="NCBI Taxonomy" id="2200763"/>
    <lineage>
        <taxon>Bacteria</taxon>
        <taxon>Bacillati</taxon>
        <taxon>Actinomycetota</taxon>
        <taxon>Actinomycetes</taxon>
        <taxon>Streptosporangiales</taxon>
        <taxon>Streptosporangiaceae</taxon>
        <taxon>Microbispora</taxon>
    </lineage>
</organism>
<dbReference type="AlphaFoldDB" id="A0A5R8ZE81"/>
<feature type="domain" description="VTT" evidence="8">
    <location>
        <begin position="36"/>
        <end position="160"/>
    </location>
</feature>
<feature type="transmembrane region" description="Helical" evidence="7">
    <location>
        <begin position="172"/>
        <end position="194"/>
    </location>
</feature>